<sequence length="103" mass="12037">MKVCRNTVPLCWKGNLKRKQSFGANIKRKVHYEPFYGDFGPLNLSVLYRFTRYLNGLIETQRKRKIVVYTDSDERNRVNGAYIMASYLVTTSSPTRRITIKSP</sequence>
<dbReference type="STRING" id="51031.W2SYI5"/>
<dbReference type="SUPFAM" id="SSF52799">
    <property type="entry name" value="(Phosphotyrosine protein) phosphatases II"/>
    <property type="match status" value="1"/>
</dbReference>
<dbReference type="AlphaFoldDB" id="W2SYI5"/>
<proteinExistence type="predicted"/>
<dbReference type="EMBL" id="KI660398">
    <property type="protein sequence ID" value="ETN73966.1"/>
    <property type="molecule type" value="Genomic_DNA"/>
</dbReference>
<evidence type="ECO:0000313" key="2">
    <source>
        <dbReference type="EMBL" id="ETN73966.1"/>
    </source>
</evidence>
<reference evidence="3" key="1">
    <citation type="journal article" date="2014" name="Nat. Genet.">
        <title>Genome of the human hookworm Necator americanus.</title>
        <authorList>
            <person name="Tang Y.T."/>
            <person name="Gao X."/>
            <person name="Rosa B.A."/>
            <person name="Abubucker S."/>
            <person name="Hallsworth-Pepin K."/>
            <person name="Martin J."/>
            <person name="Tyagi R."/>
            <person name="Heizer E."/>
            <person name="Zhang X."/>
            <person name="Bhonagiri-Palsikar V."/>
            <person name="Minx P."/>
            <person name="Warren W.C."/>
            <person name="Wang Q."/>
            <person name="Zhan B."/>
            <person name="Hotez P.J."/>
            <person name="Sternberg P.W."/>
            <person name="Dougall A."/>
            <person name="Gaze S.T."/>
            <person name="Mulvenna J."/>
            <person name="Sotillo J."/>
            <person name="Ranganathan S."/>
            <person name="Rabelo E.M."/>
            <person name="Wilson R.K."/>
            <person name="Felgner P.L."/>
            <person name="Bethony J."/>
            <person name="Hawdon J.M."/>
            <person name="Gasser R.B."/>
            <person name="Loukas A."/>
            <person name="Mitreva M."/>
        </authorList>
    </citation>
    <scope>NUCLEOTIDE SEQUENCE [LARGE SCALE GENOMIC DNA]</scope>
</reference>
<dbReference type="KEGG" id="nai:NECAME_04187"/>
<dbReference type="InterPro" id="IPR029260">
    <property type="entry name" value="DSPn"/>
</dbReference>
<dbReference type="Gene3D" id="3.90.190.10">
    <property type="entry name" value="Protein tyrosine phosphatase superfamily"/>
    <property type="match status" value="1"/>
</dbReference>
<accession>W2SYI5</accession>
<dbReference type="InterPro" id="IPR029021">
    <property type="entry name" value="Prot-tyrosine_phosphatase-like"/>
</dbReference>
<gene>
    <name evidence="2" type="ORF">NECAME_04187</name>
</gene>
<dbReference type="Proteomes" id="UP000053676">
    <property type="component" value="Unassembled WGS sequence"/>
</dbReference>
<feature type="domain" description="Dual specificity/tyrosine protein phosphatase N-terminal" evidence="1">
    <location>
        <begin position="19"/>
        <end position="93"/>
    </location>
</feature>
<keyword evidence="3" id="KW-1185">Reference proteome</keyword>
<organism evidence="2 3">
    <name type="scientific">Necator americanus</name>
    <name type="common">Human hookworm</name>
    <dbReference type="NCBI Taxonomy" id="51031"/>
    <lineage>
        <taxon>Eukaryota</taxon>
        <taxon>Metazoa</taxon>
        <taxon>Ecdysozoa</taxon>
        <taxon>Nematoda</taxon>
        <taxon>Chromadorea</taxon>
        <taxon>Rhabditida</taxon>
        <taxon>Rhabditina</taxon>
        <taxon>Rhabditomorpha</taxon>
        <taxon>Strongyloidea</taxon>
        <taxon>Ancylostomatidae</taxon>
        <taxon>Bunostominae</taxon>
        <taxon>Necator</taxon>
    </lineage>
</organism>
<dbReference type="Pfam" id="PF14671">
    <property type="entry name" value="DSPn"/>
    <property type="match status" value="1"/>
</dbReference>
<dbReference type="OrthoDB" id="266663at2759"/>
<protein>
    <recommendedName>
        <fullName evidence="1">Dual specificity/tyrosine protein phosphatase N-terminal domain-containing protein</fullName>
    </recommendedName>
</protein>
<name>W2SYI5_NECAM</name>
<evidence type="ECO:0000259" key="1">
    <source>
        <dbReference type="Pfam" id="PF14671"/>
    </source>
</evidence>
<evidence type="ECO:0000313" key="3">
    <source>
        <dbReference type="Proteomes" id="UP000053676"/>
    </source>
</evidence>